<dbReference type="EMBL" id="ML119716">
    <property type="protein sequence ID" value="RPA78104.1"/>
    <property type="molecule type" value="Genomic_DNA"/>
</dbReference>
<evidence type="ECO:0000313" key="2">
    <source>
        <dbReference type="EMBL" id="RPA78104.1"/>
    </source>
</evidence>
<proteinExistence type="predicted"/>
<feature type="compositionally biased region" description="Polar residues" evidence="1">
    <location>
        <begin position="31"/>
        <end position="46"/>
    </location>
</feature>
<dbReference type="AlphaFoldDB" id="A0A3N4I8J2"/>
<name>A0A3N4I8J2_ASCIM</name>
<sequence length="152" mass="16617">MIRGSFLFPIPGYLHKSHHSNSSPERRDNPIRTSPTAHQPTNVPFASPSTPFGILEALVTRQSSLAPTRKVDRTLSTALGGMSCRWLHKLKIGGESERCLRCTVTPTQGTVSKRTGIPSVLDVGNWLACELTPGTEASIRGWSNMGMSGYRR</sequence>
<feature type="region of interest" description="Disordered" evidence="1">
    <location>
        <begin position="16"/>
        <end position="46"/>
    </location>
</feature>
<accession>A0A3N4I8J2</accession>
<organism evidence="2 3">
    <name type="scientific">Ascobolus immersus RN42</name>
    <dbReference type="NCBI Taxonomy" id="1160509"/>
    <lineage>
        <taxon>Eukaryota</taxon>
        <taxon>Fungi</taxon>
        <taxon>Dikarya</taxon>
        <taxon>Ascomycota</taxon>
        <taxon>Pezizomycotina</taxon>
        <taxon>Pezizomycetes</taxon>
        <taxon>Pezizales</taxon>
        <taxon>Ascobolaceae</taxon>
        <taxon>Ascobolus</taxon>
    </lineage>
</organism>
<keyword evidence="3" id="KW-1185">Reference proteome</keyword>
<evidence type="ECO:0000256" key="1">
    <source>
        <dbReference type="SAM" id="MobiDB-lite"/>
    </source>
</evidence>
<protein>
    <submittedName>
        <fullName evidence="2">Uncharacterized protein</fullName>
    </submittedName>
</protein>
<gene>
    <name evidence="2" type="ORF">BJ508DRAFT_161175</name>
</gene>
<dbReference type="Proteomes" id="UP000275078">
    <property type="component" value="Unassembled WGS sequence"/>
</dbReference>
<evidence type="ECO:0000313" key="3">
    <source>
        <dbReference type="Proteomes" id="UP000275078"/>
    </source>
</evidence>
<reference evidence="2 3" key="1">
    <citation type="journal article" date="2018" name="Nat. Ecol. Evol.">
        <title>Pezizomycetes genomes reveal the molecular basis of ectomycorrhizal truffle lifestyle.</title>
        <authorList>
            <person name="Murat C."/>
            <person name="Payen T."/>
            <person name="Noel B."/>
            <person name="Kuo A."/>
            <person name="Morin E."/>
            <person name="Chen J."/>
            <person name="Kohler A."/>
            <person name="Krizsan K."/>
            <person name="Balestrini R."/>
            <person name="Da Silva C."/>
            <person name="Montanini B."/>
            <person name="Hainaut M."/>
            <person name="Levati E."/>
            <person name="Barry K.W."/>
            <person name="Belfiori B."/>
            <person name="Cichocki N."/>
            <person name="Clum A."/>
            <person name="Dockter R.B."/>
            <person name="Fauchery L."/>
            <person name="Guy J."/>
            <person name="Iotti M."/>
            <person name="Le Tacon F."/>
            <person name="Lindquist E.A."/>
            <person name="Lipzen A."/>
            <person name="Malagnac F."/>
            <person name="Mello A."/>
            <person name="Molinier V."/>
            <person name="Miyauchi S."/>
            <person name="Poulain J."/>
            <person name="Riccioni C."/>
            <person name="Rubini A."/>
            <person name="Sitrit Y."/>
            <person name="Splivallo R."/>
            <person name="Traeger S."/>
            <person name="Wang M."/>
            <person name="Zifcakova L."/>
            <person name="Wipf D."/>
            <person name="Zambonelli A."/>
            <person name="Paolocci F."/>
            <person name="Nowrousian M."/>
            <person name="Ottonello S."/>
            <person name="Baldrian P."/>
            <person name="Spatafora J.W."/>
            <person name="Henrissat B."/>
            <person name="Nagy L.G."/>
            <person name="Aury J.M."/>
            <person name="Wincker P."/>
            <person name="Grigoriev I.V."/>
            <person name="Bonfante P."/>
            <person name="Martin F.M."/>
        </authorList>
    </citation>
    <scope>NUCLEOTIDE SEQUENCE [LARGE SCALE GENOMIC DNA]</scope>
    <source>
        <strain evidence="2 3">RN42</strain>
    </source>
</reference>